<dbReference type="Pfam" id="PF00133">
    <property type="entry name" value="tRNA-synt_1"/>
    <property type="match status" value="1"/>
</dbReference>
<proteinExistence type="inferred from homology"/>
<dbReference type="Gene3D" id="3.90.740.10">
    <property type="entry name" value="Valyl/Leucyl/Isoleucyl-tRNA synthetase, editing domain"/>
    <property type="match status" value="1"/>
</dbReference>
<dbReference type="InterPro" id="IPR009080">
    <property type="entry name" value="tRNAsynth_Ia_anticodon-bd"/>
</dbReference>
<evidence type="ECO:0000259" key="12">
    <source>
        <dbReference type="Pfam" id="PF24810"/>
    </source>
</evidence>
<dbReference type="InterPro" id="IPR004493">
    <property type="entry name" value="Leu-tRNA-synth_Ia_arc/euk"/>
</dbReference>
<dbReference type="Pfam" id="PF24810">
    <property type="entry name" value="RBD_LARS1"/>
    <property type="match status" value="1"/>
</dbReference>
<dbReference type="GO" id="GO:0005524">
    <property type="term" value="F:ATP binding"/>
    <property type="evidence" value="ECO:0007669"/>
    <property type="project" value="UniProtKB-KW"/>
</dbReference>
<dbReference type="InterPro" id="IPR014729">
    <property type="entry name" value="Rossmann-like_a/b/a_fold"/>
</dbReference>
<dbReference type="EC" id="6.1.1.4" evidence="2"/>
<dbReference type="PANTHER" id="PTHR45794">
    <property type="entry name" value="LEUCYL-TRNA SYNTHETASE"/>
    <property type="match status" value="1"/>
</dbReference>
<evidence type="ECO:0000259" key="11">
    <source>
        <dbReference type="Pfam" id="PF08264"/>
    </source>
</evidence>
<protein>
    <recommendedName>
        <fullName evidence="2">leucine--tRNA ligase</fullName>
        <ecNumber evidence="2">6.1.1.4</ecNumber>
    </recommendedName>
    <alternativeName>
        <fullName evidence="8">Leucyl-tRNA synthetase</fullName>
    </alternativeName>
</protein>
<dbReference type="PANTHER" id="PTHR45794:SF1">
    <property type="entry name" value="LEUCINE--TRNA LIGASE, CYTOPLASMIC"/>
    <property type="match status" value="1"/>
</dbReference>
<dbReference type="GO" id="GO:0004823">
    <property type="term" value="F:leucine-tRNA ligase activity"/>
    <property type="evidence" value="ECO:0007669"/>
    <property type="project" value="UniProtKB-EC"/>
</dbReference>
<evidence type="ECO:0000256" key="5">
    <source>
        <dbReference type="ARBA" id="ARBA00022840"/>
    </source>
</evidence>
<dbReference type="NCBIfam" id="TIGR00395">
    <property type="entry name" value="leuS_arch"/>
    <property type="match status" value="1"/>
</dbReference>
<dbReference type="Gene3D" id="3.40.50.620">
    <property type="entry name" value="HUPs"/>
    <property type="match status" value="2"/>
</dbReference>
<keyword evidence="6" id="KW-0648">Protein biosynthesis</keyword>
<evidence type="ECO:0000256" key="3">
    <source>
        <dbReference type="ARBA" id="ARBA00022598"/>
    </source>
</evidence>
<dbReference type="EMBL" id="BTFZ01000002">
    <property type="protein sequence ID" value="GMM33715.1"/>
    <property type="molecule type" value="Genomic_DNA"/>
</dbReference>
<evidence type="ECO:0000256" key="7">
    <source>
        <dbReference type="ARBA" id="ARBA00023146"/>
    </source>
</evidence>
<evidence type="ECO:0000313" key="14">
    <source>
        <dbReference type="Proteomes" id="UP001360560"/>
    </source>
</evidence>
<reference evidence="13 14" key="1">
    <citation type="journal article" date="2023" name="Elife">
        <title>Identification of key yeast species and microbe-microbe interactions impacting larval growth of Drosophila in the wild.</title>
        <authorList>
            <person name="Mure A."/>
            <person name="Sugiura Y."/>
            <person name="Maeda R."/>
            <person name="Honda K."/>
            <person name="Sakurai N."/>
            <person name="Takahashi Y."/>
            <person name="Watada M."/>
            <person name="Katoh T."/>
            <person name="Gotoh A."/>
            <person name="Gotoh Y."/>
            <person name="Taniguchi I."/>
            <person name="Nakamura K."/>
            <person name="Hayashi T."/>
            <person name="Katayama T."/>
            <person name="Uemura T."/>
            <person name="Hattori Y."/>
        </authorList>
    </citation>
    <scope>NUCLEOTIDE SEQUENCE [LARGE SCALE GENOMIC DNA]</scope>
    <source>
        <strain evidence="13 14">SC-9</strain>
    </source>
</reference>
<dbReference type="Pfam" id="PF08264">
    <property type="entry name" value="Anticodon_1"/>
    <property type="match status" value="1"/>
</dbReference>
<dbReference type="SUPFAM" id="SSF50677">
    <property type="entry name" value="ValRS/IleRS/LeuRS editing domain"/>
    <property type="match status" value="1"/>
</dbReference>
<dbReference type="SUPFAM" id="SSF52374">
    <property type="entry name" value="Nucleotidylyl transferase"/>
    <property type="match status" value="1"/>
</dbReference>
<evidence type="ECO:0000256" key="4">
    <source>
        <dbReference type="ARBA" id="ARBA00022741"/>
    </source>
</evidence>
<dbReference type="InterPro" id="IPR009008">
    <property type="entry name" value="Val/Leu/Ile-tRNA-synth_edit"/>
</dbReference>
<comment type="similarity">
    <text evidence="1">Belongs to the class-I aminoacyl-tRNA synthetase family.</text>
</comment>
<keyword evidence="7" id="KW-0030">Aminoacyl-tRNA synthetase</keyword>
<keyword evidence="3 13" id="KW-0436">Ligase</keyword>
<dbReference type="GeneID" id="90071694"/>
<dbReference type="FunFam" id="3.90.740.10:FF:000001">
    <property type="entry name" value="Leucine--tRNA ligase, cytoplasmic"/>
    <property type="match status" value="1"/>
</dbReference>
<evidence type="ECO:0000256" key="1">
    <source>
        <dbReference type="ARBA" id="ARBA00005594"/>
    </source>
</evidence>
<dbReference type="AlphaFoldDB" id="A0AAV5QFK0"/>
<dbReference type="RefSeq" id="XP_064850715.1">
    <property type="nucleotide sequence ID" value="XM_064994643.1"/>
</dbReference>
<feature type="domain" description="Aminoacyl-tRNA synthetase class Ia" evidence="10">
    <location>
        <begin position="217"/>
        <end position="784"/>
    </location>
</feature>
<dbReference type="Proteomes" id="UP001360560">
    <property type="component" value="Unassembled WGS sequence"/>
</dbReference>
<accession>A0AAV5QFK0</accession>
<dbReference type="SUPFAM" id="SSF47323">
    <property type="entry name" value="Anticodon-binding domain of a subclass of class I aminoacyl-tRNA synthetases"/>
    <property type="match status" value="1"/>
</dbReference>
<sequence>MVAAAPASGTPLVLENTSKRDALIEIEKKYQKKWQEDKVFEVDAPTIEQYEAEIEGDTLRDSNPKYFASMAYPYMNGRLHLGHGFTLSKAEFTTGFQRMNYKEGSTPRRALFPLGFHCTGMPIKSAADKIARELEMFGQNFEKFFEEQESETQTEKKEEVTKANEDVSKFKAKKAKAVQKQGGKKYQFQIIQQLDVPLEEIHKFADPMYWLYYFPPHTQSDVVNFGGRVDWRRSMITTDVNPYYDSFIRWSINKMRDLGKIKFGERYTIYSEKDGQACMDHDRQSGEGVGPQEYTGIKIELMEYNDEVSAVFKENNFDVAGKKVFLVAATLRPETMYGQTCCFVSPKIDYGLFDAGNGEYFITTERAFKNMCYQKLTPKRGFHTPVLSINGKALIGSKIHAPLAIHKELRVLPMETILPNKGTGVVTCVPSDSPDDYVTMKDLFNKSEYYKIDQSWADVEAIPVINTEKYGDLTAKTLVEQLKIQSPKDAVQLAKAKEAAYKEGYFNGKMIIGSYIGEKVESAKPKVKADLIASGEAFVYNEPESLVMSRSNDECIVSLEDQWYVDYGEENWKARALEALHGMRTFSAETTHGFEGVLDWLKNWALTRSYGLGTRLPWDESLLIESLSDSTIYQAFYTLAHMLHSDFYGKEPGLLNIKPEQMTEDVWEYIFLRKENIETDIPLKKLQIMRREFEFFYPLDESISGKDLIPNHLTFWIYTNVAIYPKKFWPGGVRANGHLLLNNAKMSKSTGNFYTLQQIVDKYGADASRIALADSGDSIEDANFDEQNASAAILRLFTLKEWAEDIVKNVDNLRNGPIQENFFDLAFENEMNALIEECYKNYDETNYKFALKAGLFDFQSARDYYVDICGGVKNVHRDLILRYIKAQSLLLAPIAPHIAEYIVHEILGEKDLTVHSIAFPRATKPVDIALSDALEYIRSLARSIRETELNALKPKKGKNAKNLDINKSVNITLYIALTFPEWQDKYLTIVRELFEAHTLDDNKVVKTKIEGKDMKKVMPFVSGIKARLTKESPEIVFNRKLTFDELEIVKTCLNILKICTAKVTVNDLNVITFNNGEDKGKNLATGEEVELPKVKAIEAAVPGQPGIVIDNV</sequence>
<evidence type="ECO:0000256" key="9">
    <source>
        <dbReference type="ARBA" id="ARBA00047469"/>
    </source>
</evidence>
<dbReference type="InterPro" id="IPR002300">
    <property type="entry name" value="aa-tRNA-synth_Ia"/>
</dbReference>
<evidence type="ECO:0000259" key="10">
    <source>
        <dbReference type="Pfam" id="PF00133"/>
    </source>
</evidence>
<dbReference type="GO" id="GO:0006429">
    <property type="term" value="P:leucyl-tRNA aminoacylation"/>
    <property type="evidence" value="ECO:0007669"/>
    <property type="project" value="InterPro"/>
</dbReference>
<feature type="domain" description="Leucine--tRNA ligase RagD-binding" evidence="12">
    <location>
        <begin position="975"/>
        <end position="1031"/>
    </location>
</feature>
<dbReference type="CDD" id="cd07959">
    <property type="entry name" value="Anticodon_Ia_Leu_AEc"/>
    <property type="match status" value="1"/>
</dbReference>
<gene>
    <name evidence="13" type="ORF">DASC09_010400</name>
</gene>
<dbReference type="InterPro" id="IPR013155">
    <property type="entry name" value="M/V/L/I-tRNA-synth_anticd-bd"/>
</dbReference>
<keyword evidence="14" id="KW-1185">Reference proteome</keyword>
<dbReference type="Gene3D" id="1.10.730.10">
    <property type="entry name" value="Isoleucyl-tRNA Synthetase, Domain 1"/>
    <property type="match status" value="2"/>
</dbReference>
<comment type="caution">
    <text evidence="13">The sequence shown here is derived from an EMBL/GenBank/DDBJ whole genome shotgun (WGS) entry which is preliminary data.</text>
</comment>
<name>A0AAV5QFK0_9ASCO</name>
<dbReference type="InterPro" id="IPR055416">
    <property type="entry name" value="RBD_LARS1"/>
</dbReference>
<evidence type="ECO:0000256" key="6">
    <source>
        <dbReference type="ARBA" id="ARBA00022917"/>
    </source>
</evidence>
<dbReference type="GO" id="GO:0002161">
    <property type="term" value="F:aminoacyl-tRNA deacylase activity"/>
    <property type="evidence" value="ECO:0007669"/>
    <property type="project" value="InterPro"/>
</dbReference>
<feature type="domain" description="Methionyl/Valyl/Leucyl/Isoleucyl-tRNA synthetase anticodon-binding" evidence="11">
    <location>
        <begin position="826"/>
        <end position="947"/>
    </location>
</feature>
<evidence type="ECO:0000256" key="2">
    <source>
        <dbReference type="ARBA" id="ARBA00013164"/>
    </source>
</evidence>
<organism evidence="13 14">
    <name type="scientific">Saccharomycopsis crataegensis</name>
    <dbReference type="NCBI Taxonomy" id="43959"/>
    <lineage>
        <taxon>Eukaryota</taxon>
        <taxon>Fungi</taxon>
        <taxon>Dikarya</taxon>
        <taxon>Ascomycota</taxon>
        <taxon>Saccharomycotina</taxon>
        <taxon>Saccharomycetes</taxon>
        <taxon>Saccharomycopsidaceae</taxon>
        <taxon>Saccharomycopsis</taxon>
    </lineage>
</organism>
<keyword evidence="5" id="KW-0067">ATP-binding</keyword>
<evidence type="ECO:0000313" key="13">
    <source>
        <dbReference type="EMBL" id="GMM33715.1"/>
    </source>
</evidence>
<comment type="catalytic activity">
    <reaction evidence="9">
        <text>tRNA(Leu) + L-leucine + ATP = L-leucyl-tRNA(Leu) + AMP + diphosphate</text>
        <dbReference type="Rhea" id="RHEA:11688"/>
        <dbReference type="Rhea" id="RHEA-COMP:9613"/>
        <dbReference type="Rhea" id="RHEA-COMP:9622"/>
        <dbReference type="ChEBI" id="CHEBI:30616"/>
        <dbReference type="ChEBI" id="CHEBI:33019"/>
        <dbReference type="ChEBI" id="CHEBI:57427"/>
        <dbReference type="ChEBI" id="CHEBI:78442"/>
        <dbReference type="ChEBI" id="CHEBI:78494"/>
        <dbReference type="ChEBI" id="CHEBI:456215"/>
        <dbReference type="EC" id="6.1.1.4"/>
    </reaction>
</comment>
<keyword evidence="4" id="KW-0547">Nucleotide-binding</keyword>
<evidence type="ECO:0000256" key="8">
    <source>
        <dbReference type="ARBA" id="ARBA00030520"/>
    </source>
</evidence>